<feature type="chain" id="PRO_5035864225" evidence="3">
    <location>
        <begin position="20"/>
        <end position="204"/>
    </location>
</feature>
<evidence type="ECO:0000256" key="1">
    <source>
        <dbReference type="SAM" id="MobiDB-lite"/>
    </source>
</evidence>
<keyword evidence="2" id="KW-0472">Membrane</keyword>
<gene>
    <name evidence="4" type="ORF">KC19_5G130100</name>
</gene>
<keyword evidence="2" id="KW-1133">Transmembrane helix</keyword>
<evidence type="ECO:0000256" key="3">
    <source>
        <dbReference type="SAM" id="SignalP"/>
    </source>
</evidence>
<feature type="transmembrane region" description="Helical" evidence="2">
    <location>
        <begin position="89"/>
        <end position="111"/>
    </location>
</feature>
<evidence type="ECO:0000313" key="5">
    <source>
        <dbReference type="Proteomes" id="UP000822688"/>
    </source>
</evidence>
<dbReference type="AlphaFoldDB" id="A0A8T0I377"/>
<feature type="transmembrane region" description="Helical" evidence="2">
    <location>
        <begin position="140"/>
        <end position="163"/>
    </location>
</feature>
<feature type="signal peptide" evidence="3">
    <location>
        <begin position="1"/>
        <end position="19"/>
    </location>
</feature>
<keyword evidence="5" id="KW-1185">Reference proteome</keyword>
<organism evidence="4 5">
    <name type="scientific">Ceratodon purpureus</name>
    <name type="common">Fire moss</name>
    <name type="synonym">Dicranum purpureum</name>
    <dbReference type="NCBI Taxonomy" id="3225"/>
    <lineage>
        <taxon>Eukaryota</taxon>
        <taxon>Viridiplantae</taxon>
        <taxon>Streptophyta</taxon>
        <taxon>Embryophyta</taxon>
        <taxon>Bryophyta</taxon>
        <taxon>Bryophytina</taxon>
        <taxon>Bryopsida</taxon>
        <taxon>Dicranidae</taxon>
        <taxon>Pseudoditrichales</taxon>
        <taxon>Ditrichaceae</taxon>
        <taxon>Ceratodon</taxon>
    </lineage>
</organism>
<comment type="caution">
    <text evidence="4">The sequence shown here is derived from an EMBL/GenBank/DDBJ whole genome shotgun (WGS) entry which is preliminary data.</text>
</comment>
<sequence length="204" mass="21715">MNVFAVCMLVLYLCLGALAAYFGFSARETSNTREYHALLVRDICIYPDSPAQTTGLLAGLILLADQILVIATCGCSCRWSSKQAKGLNATMVGLGCILGCLFTGLSAAFFASGAAMSRPAERYRSQHKHNNSNDCAQPKWTAAIALLFVAVFLGVVFFIGIFLETRKGVSTTPLPQVMLPIAVPEIPSNPPNPAPSAEADKSPV</sequence>
<evidence type="ECO:0000256" key="2">
    <source>
        <dbReference type="SAM" id="Phobius"/>
    </source>
</evidence>
<dbReference type="PANTHER" id="PTHR31769">
    <property type="entry name" value="OS07G0462200 PROTEIN-RELATED"/>
    <property type="match status" value="1"/>
</dbReference>
<feature type="transmembrane region" description="Helical" evidence="2">
    <location>
        <begin position="56"/>
        <end position="77"/>
    </location>
</feature>
<reference evidence="4" key="1">
    <citation type="submission" date="2020-06" db="EMBL/GenBank/DDBJ databases">
        <title>WGS assembly of Ceratodon purpureus strain R40.</title>
        <authorList>
            <person name="Carey S.B."/>
            <person name="Jenkins J."/>
            <person name="Shu S."/>
            <person name="Lovell J.T."/>
            <person name="Sreedasyam A."/>
            <person name="Maumus F."/>
            <person name="Tiley G.P."/>
            <person name="Fernandez-Pozo N."/>
            <person name="Barry K."/>
            <person name="Chen C."/>
            <person name="Wang M."/>
            <person name="Lipzen A."/>
            <person name="Daum C."/>
            <person name="Saski C.A."/>
            <person name="Payton A.C."/>
            <person name="Mcbreen J.C."/>
            <person name="Conrad R.E."/>
            <person name="Kollar L.M."/>
            <person name="Olsson S."/>
            <person name="Huttunen S."/>
            <person name="Landis J.B."/>
            <person name="Wickett N.J."/>
            <person name="Johnson M.G."/>
            <person name="Rensing S.A."/>
            <person name="Grimwood J."/>
            <person name="Schmutz J."/>
            <person name="Mcdaniel S.F."/>
        </authorList>
    </citation>
    <scope>NUCLEOTIDE SEQUENCE</scope>
    <source>
        <strain evidence="4">R40</strain>
    </source>
</reference>
<name>A0A8T0I377_CERPU</name>
<keyword evidence="2" id="KW-0812">Transmembrane</keyword>
<accession>A0A8T0I377</accession>
<dbReference type="InterPro" id="IPR052222">
    <property type="entry name" value="DESIGUAL"/>
</dbReference>
<dbReference type="Proteomes" id="UP000822688">
    <property type="component" value="Chromosome 5"/>
</dbReference>
<proteinExistence type="predicted"/>
<protein>
    <submittedName>
        <fullName evidence="4">Uncharacterized protein</fullName>
    </submittedName>
</protein>
<feature type="region of interest" description="Disordered" evidence="1">
    <location>
        <begin position="185"/>
        <end position="204"/>
    </location>
</feature>
<keyword evidence="3" id="KW-0732">Signal</keyword>
<dbReference type="EMBL" id="CM026425">
    <property type="protein sequence ID" value="KAG0577093.1"/>
    <property type="molecule type" value="Genomic_DNA"/>
</dbReference>
<evidence type="ECO:0000313" key="4">
    <source>
        <dbReference type="EMBL" id="KAG0577093.1"/>
    </source>
</evidence>